<keyword evidence="2" id="KW-1133">Transmembrane helix</keyword>
<evidence type="ECO:0000313" key="4">
    <source>
        <dbReference type="EMBL" id="CDF81848.1"/>
    </source>
</evidence>
<evidence type="ECO:0000313" key="5">
    <source>
        <dbReference type="Proteomes" id="UP000025241"/>
    </source>
</evidence>
<dbReference type="PATRIC" id="fig|1301098.3.peg.482"/>
<dbReference type="HOGENOM" id="CLU_076835_0_0_6"/>
<name>A0A024HBI2_PSEKB</name>
<dbReference type="Gene3D" id="3.30.70.1070">
    <property type="entry name" value="Sporulation related repeat"/>
    <property type="match status" value="1"/>
</dbReference>
<dbReference type="SUPFAM" id="SSF110997">
    <property type="entry name" value="Sporulation related repeat"/>
    <property type="match status" value="1"/>
</dbReference>
<evidence type="ECO:0000256" key="2">
    <source>
        <dbReference type="SAM" id="Phobius"/>
    </source>
</evidence>
<accession>A0A024HBI2</accession>
<dbReference type="eggNOG" id="COG3087">
    <property type="taxonomic scope" value="Bacteria"/>
</dbReference>
<sequence>MAKKKPAPKRGASRYQAPAKKSSMPGWVWLVAGLAIGGFIMFLMKLEPGRNEVRREKPEQQKPGVAQGAKPGTPAQPPSAIAVKPKYDFYTLLPGSEVVVPPESVPEKPQTPPANQQTPTVVSTPEDAAKIDANRAQAALNGQTPPPPAIVRPATPTTSAATTATTPGATATQQQKQQPANTAKAAATPASKPIAPPSVAATQYYLQAGSFRKQADADRVRAQVILLGQAARVESGAVKDETWYRVMVGPYSDRAQVSAAQKQLSANGFSNVLLQQRQTR</sequence>
<dbReference type="GO" id="GO:0030428">
    <property type="term" value="C:cell septum"/>
    <property type="evidence" value="ECO:0007669"/>
    <property type="project" value="TreeGrafter"/>
</dbReference>
<dbReference type="AlphaFoldDB" id="A0A024HBI2"/>
<dbReference type="GO" id="GO:0032506">
    <property type="term" value="P:cytokinetic process"/>
    <property type="evidence" value="ECO:0007669"/>
    <property type="project" value="TreeGrafter"/>
</dbReference>
<dbReference type="RefSeq" id="WP_043248707.1">
    <property type="nucleotide sequence ID" value="NZ_HG322950.1"/>
</dbReference>
<dbReference type="STRING" id="1301098.PKB_0470"/>
<organism evidence="4 5">
    <name type="scientific">Pseudomonas knackmussii (strain DSM 6978 / CCUG 54928 / LMG 23759 / B13)</name>
    <dbReference type="NCBI Taxonomy" id="1301098"/>
    <lineage>
        <taxon>Bacteria</taxon>
        <taxon>Pseudomonadati</taxon>
        <taxon>Pseudomonadota</taxon>
        <taxon>Gammaproteobacteria</taxon>
        <taxon>Pseudomonadales</taxon>
        <taxon>Pseudomonadaceae</taxon>
        <taxon>Pseudomonas</taxon>
    </lineage>
</organism>
<gene>
    <name evidence="4" type="ORF">PKB_0470</name>
</gene>
<dbReference type="GO" id="GO:0042834">
    <property type="term" value="F:peptidoglycan binding"/>
    <property type="evidence" value="ECO:0007669"/>
    <property type="project" value="InterPro"/>
</dbReference>
<dbReference type="KEGG" id="pkc:PKB_0470"/>
<dbReference type="EMBL" id="HG322950">
    <property type="protein sequence ID" value="CDF81848.1"/>
    <property type="molecule type" value="Genomic_DNA"/>
</dbReference>
<keyword evidence="5" id="KW-1185">Reference proteome</keyword>
<protein>
    <submittedName>
        <fullName evidence="4">Sporulation domain-containing protein</fullName>
    </submittedName>
</protein>
<dbReference type="Pfam" id="PF05036">
    <property type="entry name" value="SPOR"/>
    <property type="match status" value="1"/>
</dbReference>
<dbReference type="OrthoDB" id="8558195at2"/>
<dbReference type="InterPro" id="IPR036680">
    <property type="entry name" value="SPOR-like_sf"/>
</dbReference>
<dbReference type="InterPro" id="IPR007730">
    <property type="entry name" value="SPOR-like_dom"/>
</dbReference>
<dbReference type="PANTHER" id="PTHR38687:SF1">
    <property type="entry name" value="CELL DIVISION PROTEIN DEDD"/>
    <property type="match status" value="1"/>
</dbReference>
<dbReference type="PROSITE" id="PS51724">
    <property type="entry name" value="SPOR"/>
    <property type="match status" value="1"/>
</dbReference>
<feature type="region of interest" description="Disordered" evidence="1">
    <location>
        <begin position="52"/>
        <end position="80"/>
    </location>
</feature>
<proteinExistence type="predicted"/>
<reference evidence="4 5" key="2">
    <citation type="submission" date="2014-05" db="EMBL/GenBank/DDBJ databases">
        <title>Genome sequence of the 3-chlorobenzoate degrading bacterium Pseudomonas knackmussii B13 shows multiple evidence for horizontal gene transfer.</title>
        <authorList>
            <person name="Miyazaki R."/>
            <person name="Bertelli C."/>
            <person name="Falquet L."/>
            <person name="Robinson-Rechavi M."/>
            <person name="Gharib W."/>
            <person name="Roy S."/>
            <person name="Van der Meer J.R."/>
        </authorList>
    </citation>
    <scope>NUCLEOTIDE SEQUENCE [LARGE SCALE GENOMIC DNA]</scope>
    <source>
        <strain evidence="4 5">B13</strain>
    </source>
</reference>
<reference evidence="4 5" key="1">
    <citation type="submission" date="2013-03" db="EMBL/GenBank/DDBJ databases">
        <authorList>
            <person name="Linke B."/>
        </authorList>
    </citation>
    <scope>NUCLEOTIDE SEQUENCE [LARGE SCALE GENOMIC DNA]</scope>
    <source>
        <strain evidence="4 5">B13</strain>
    </source>
</reference>
<dbReference type="GO" id="GO:0032153">
    <property type="term" value="C:cell division site"/>
    <property type="evidence" value="ECO:0007669"/>
    <property type="project" value="TreeGrafter"/>
</dbReference>
<feature type="compositionally biased region" description="Low complexity" evidence="1">
    <location>
        <begin position="151"/>
        <end position="193"/>
    </location>
</feature>
<evidence type="ECO:0000259" key="3">
    <source>
        <dbReference type="PROSITE" id="PS51724"/>
    </source>
</evidence>
<dbReference type="PANTHER" id="PTHR38687">
    <property type="entry name" value="CELL DIVISION PROTEIN DEDD-RELATED"/>
    <property type="match status" value="1"/>
</dbReference>
<evidence type="ECO:0000256" key="1">
    <source>
        <dbReference type="SAM" id="MobiDB-lite"/>
    </source>
</evidence>
<keyword evidence="2" id="KW-0812">Transmembrane</keyword>
<dbReference type="Proteomes" id="UP000025241">
    <property type="component" value="Chromosome I"/>
</dbReference>
<dbReference type="InterPro" id="IPR052521">
    <property type="entry name" value="Cell_div_SPOR-domain"/>
</dbReference>
<feature type="domain" description="SPOR" evidence="3">
    <location>
        <begin position="198"/>
        <end position="277"/>
    </location>
</feature>
<feature type="region of interest" description="Disordered" evidence="1">
    <location>
        <begin position="99"/>
        <end position="197"/>
    </location>
</feature>
<feature type="region of interest" description="Disordered" evidence="1">
    <location>
        <begin position="1"/>
        <end position="22"/>
    </location>
</feature>
<keyword evidence="2" id="KW-0472">Membrane</keyword>
<feature type="compositionally biased region" description="Basic residues" evidence="1">
    <location>
        <begin position="1"/>
        <end position="12"/>
    </location>
</feature>
<feature type="transmembrane region" description="Helical" evidence="2">
    <location>
        <begin position="27"/>
        <end position="46"/>
    </location>
</feature>